<dbReference type="Proteomes" id="UP001050241">
    <property type="component" value="Unassembled WGS sequence"/>
</dbReference>
<evidence type="ECO:0000313" key="2">
    <source>
        <dbReference type="Proteomes" id="UP001050241"/>
    </source>
</evidence>
<gene>
    <name evidence="1" type="ORF">TUM16652_21890</name>
</gene>
<accession>A0ABD0BQM2</accession>
<dbReference type="AlphaFoldDB" id="A0ABD0BQM2"/>
<name>A0ABD0BQM2_ENTCL</name>
<protein>
    <submittedName>
        <fullName evidence="1">Uncharacterized protein</fullName>
    </submittedName>
</protein>
<organism evidence="1 2">
    <name type="scientific">Enterobacter cloacae</name>
    <dbReference type="NCBI Taxonomy" id="550"/>
    <lineage>
        <taxon>Bacteria</taxon>
        <taxon>Pseudomonadati</taxon>
        <taxon>Pseudomonadota</taxon>
        <taxon>Gammaproteobacteria</taxon>
        <taxon>Enterobacterales</taxon>
        <taxon>Enterobacteriaceae</taxon>
        <taxon>Enterobacter</taxon>
        <taxon>Enterobacter cloacae complex</taxon>
    </lineage>
</organism>
<reference evidence="1" key="1">
    <citation type="submission" date="2021-11" db="EMBL/GenBank/DDBJ databases">
        <title>WGS analysis for carbapenemase-producing Enterobacterales outbreak in a University Hospital, Japan.</title>
        <authorList>
            <person name="Tukada M."/>
            <person name="Miyazaki T."/>
            <person name="Aoki K."/>
            <person name="Yoshizawa S."/>
            <person name="Ishii Y."/>
            <person name="Tateda K."/>
        </authorList>
    </citation>
    <scope>NUCLEOTIDE SEQUENCE</scope>
    <source>
        <strain evidence="1">TUM16652</strain>
    </source>
</reference>
<comment type="caution">
    <text evidence="1">The sequence shown here is derived from an EMBL/GenBank/DDBJ whole genome shotgun (WGS) entry which is preliminary data.</text>
</comment>
<dbReference type="EMBL" id="BQFY01000012">
    <property type="protein sequence ID" value="GJJ83490.1"/>
    <property type="molecule type" value="Genomic_DNA"/>
</dbReference>
<evidence type="ECO:0000313" key="1">
    <source>
        <dbReference type="EMBL" id="GJJ83490.1"/>
    </source>
</evidence>
<sequence>MHGASRHLLKPRVARLRLQQHQATSAQAKIDLALFAALMKMTASHKELIAHVTRTQVSYPNEECPFPYGRAQYVYVIHTFLRIAALPRLAVCEDPRKIRKTSRFADKRPAG</sequence>
<proteinExistence type="predicted"/>